<proteinExistence type="predicted"/>
<gene>
    <name evidence="3" type="ORF">L1049_008668</name>
</gene>
<dbReference type="InterPro" id="IPR046848">
    <property type="entry name" value="E_motif"/>
</dbReference>
<evidence type="ECO:0008006" key="5">
    <source>
        <dbReference type="Google" id="ProtNLM"/>
    </source>
</evidence>
<evidence type="ECO:0000313" key="3">
    <source>
        <dbReference type="EMBL" id="KAK9290498.1"/>
    </source>
</evidence>
<keyword evidence="1" id="KW-0677">Repeat</keyword>
<feature type="repeat" description="PPR" evidence="2">
    <location>
        <begin position="335"/>
        <end position="369"/>
    </location>
</feature>
<reference evidence="3 4" key="1">
    <citation type="journal article" date="2024" name="Plant J.">
        <title>Genome sequences and population genomics reveal climatic adaptation and genomic divergence between two closely related sweetgum species.</title>
        <authorList>
            <person name="Xu W.Q."/>
            <person name="Ren C.Q."/>
            <person name="Zhang X.Y."/>
            <person name="Comes H.P."/>
            <person name="Liu X.H."/>
            <person name="Li Y.G."/>
            <person name="Kettle C.J."/>
            <person name="Jalonen R."/>
            <person name="Gaisberger H."/>
            <person name="Ma Y.Z."/>
            <person name="Qiu Y.X."/>
        </authorList>
    </citation>
    <scope>NUCLEOTIDE SEQUENCE [LARGE SCALE GENOMIC DNA]</scope>
    <source>
        <strain evidence="3">Hangzhou</strain>
    </source>
</reference>
<dbReference type="FunFam" id="1.25.40.10:FF:000378">
    <property type="entry name" value="Pentatricopeptide repeat-containing protein mitochondrial"/>
    <property type="match status" value="1"/>
</dbReference>
<dbReference type="PANTHER" id="PTHR47926:SF438">
    <property type="entry name" value="PENTATRICOPEPTIDE REPEAT-CONTAINING PROTEIN"/>
    <property type="match status" value="1"/>
</dbReference>
<dbReference type="EMBL" id="JBBPBK010000002">
    <property type="protein sequence ID" value="KAK9290498.1"/>
    <property type="molecule type" value="Genomic_DNA"/>
</dbReference>
<dbReference type="Pfam" id="PF13041">
    <property type="entry name" value="PPR_2"/>
    <property type="match status" value="2"/>
</dbReference>
<protein>
    <recommendedName>
        <fullName evidence="5">Pentatricopeptide repeat-containing protein</fullName>
    </recommendedName>
</protein>
<accession>A0AAP0X8E9</accession>
<evidence type="ECO:0000256" key="2">
    <source>
        <dbReference type="PROSITE-ProRule" id="PRU00708"/>
    </source>
</evidence>
<feature type="repeat" description="PPR" evidence="2">
    <location>
        <begin position="304"/>
        <end position="334"/>
    </location>
</feature>
<sequence>MGECKLNGFKNLNRSCYFNGRDKNVARDFGRRARSAEPNCCSRMKTIFLQECMRKKPSSSVLLAHFPSLQTPSNFGPFSFHKLTHKTENKNLDKPLRILDLTAPKRTLTANRQSCHLRLIQEFLQIQPHQFDREQFNNDVESTNMFDETLEPVVNKERVIHRDGLRADASVLSRAVSSCASTRAIRHGVQLHCLAITTGFIVNVYIGSSLISLYGKCGELKSAYRLFEEMPVRNVVSWTAIIAGFAQEWQVDVCLELYHQMRNSTSKPNDFTFVSLLSACTGSGSLGQGRSAHCQTIQMGFDSHIHIVNALISMYCKCGNVNDAFCIFESMGSKDIVSWNSMIAGYAQHGLALQAIDLFERMKKQEVKPDGITFLGLLSSCRHVGLVKQGQSYFNSMIKHGVKPELDHYSCVVDLLGRAGLLEEARDFIEKMPIYPNAIIWGSLLSCCRLQGSVWLGIQAAESRILLEPWCAATHLQLANLYASVGCWDKAARVRKLMKDKGLKTNPGYSWIGIRNEVYRFGAEGRSNTKVTQILTVMDSLVDHMTNFGYVPEIHEEIDDDSYTISQVDT</sequence>
<dbReference type="Proteomes" id="UP001415857">
    <property type="component" value="Unassembled WGS sequence"/>
</dbReference>
<evidence type="ECO:0000256" key="1">
    <source>
        <dbReference type="ARBA" id="ARBA00022737"/>
    </source>
</evidence>
<evidence type="ECO:0000313" key="4">
    <source>
        <dbReference type="Proteomes" id="UP001415857"/>
    </source>
</evidence>
<keyword evidence="4" id="KW-1185">Reference proteome</keyword>
<dbReference type="InterPro" id="IPR046960">
    <property type="entry name" value="PPR_At4g14850-like_plant"/>
</dbReference>
<dbReference type="InterPro" id="IPR011990">
    <property type="entry name" value="TPR-like_helical_dom_sf"/>
</dbReference>
<dbReference type="PANTHER" id="PTHR47926">
    <property type="entry name" value="PENTATRICOPEPTIDE REPEAT-CONTAINING PROTEIN"/>
    <property type="match status" value="1"/>
</dbReference>
<dbReference type="GO" id="GO:0003723">
    <property type="term" value="F:RNA binding"/>
    <property type="evidence" value="ECO:0007669"/>
    <property type="project" value="InterPro"/>
</dbReference>
<dbReference type="GO" id="GO:0009451">
    <property type="term" value="P:RNA modification"/>
    <property type="evidence" value="ECO:0007669"/>
    <property type="project" value="InterPro"/>
</dbReference>
<dbReference type="Gene3D" id="1.25.40.10">
    <property type="entry name" value="Tetratricopeptide repeat domain"/>
    <property type="match status" value="3"/>
</dbReference>
<dbReference type="NCBIfam" id="TIGR00756">
    <property type="entry name" value="PPR"/>
    <property type="match status" value="3"/>
</dbReference>
<organism evidence="3 4">
    <name type="scientific">Liquidambar formosana</name>
    <name type="common">Formosan gum</name>
    <dbReference type="NCBI Taxonomy" id="63359"/>
    <lineage>
        <taxon>Eukaryota</taxon>
        <taxon>Viridiplantae</taxon>
        <taxon>Streptophyta</taxon>
        <taxon>Embryophyta</taxon>
        <taxon>Tracheophyta</taxon>
        <taxon>Spermatophyta</taxon>
        <taxon>Magnoliopsida</taxon>
        <taxon>eudicotyledons</taxon>
        <taxon>Gunneridae</taxon>
        <taxon>Pentapetalae</taxon>
        <taxon>Saxifragales</taxon>
        <taxon>Altingiaceae</taxon>
        <taxon>Liquidambar</taxon>
    </lineage>
</organism>
<dbReference type="Pfam" id="PF20431">
    <property type="entry name" value="E_motif"/>
    <property type="match status" value="1"/>
</dbReference>
<dbReference type="AlphaFoldDB" id="A0AAP0X8E9"/>
<dbReference type="InterPro" id="IPR002885">
    <property type="entry name" value="PPR_rpt"/>
</dbReference>
<feature type="repeat" description="PPR" evidence="2">
    <location>
        <begin position="370"/>
        <end position="404"/>
    </location>
</feature>
<dbReference type="FunFam" id="1.25.40.10:FF:001139">
    <property type="entry name" value="Uncharacterized protein"/>
    <property type="match status" value="1"/>
</dbReference>
<name>A0AAP0X8E9_LIQFO</name>
<dbReference type="PROSITE" id="PS51375">
    <property type="entry name" value="PPR"/>
    <property type="match status" value="4"/>
</dbReference>
<comment type="caution">
    <text evidence="3">The sequence shown here is derived from an EMBL/GenBank/DDBJ whole genome shotgun (WGS) entry which is preliminary data.</text>
</comment>
<feature type="repeat" description="PPR" evidence="2">
    <location>
        <begin position="234"/>
        <end position="268"/>
    </location>
</feature>
<dbReference type="Pfam" id="PF01535">
    <property type="entry name" value="PPR"/>
    <property type="match status" value="1"/>
</dbReference>